<proteinExistence type="predicted"/>
<accession>A0A381QW49</accession>
<organism evidence="1">
    <name type="scientific">marine metagenome</name>
    <dbReference type="NCBI Taxonomy" id="408172"/>
    <lineage>
        <taxon>unclassified sequences</taxon>
        <taxon>metagenomes</taxon>
        <taxon>ecological metagenomes</taxon>
    </lineage>
</organism>
<evidence type="ECO:0008006" key="2">
    <source>
        <dbReference type="Google" id="ProtNLM"/>
    </source>
</evidence>
<reference evidence="1" key="1">
    <citation type="submission" date="2018-05" db="EMBL/GenBank/DDBJ databases">
        <authorList>
            <person name="Lanie J.A."/>
            <person name="Ng W.-L."/>
            <person name="Kazmierczak K.M."/>
            <person name="Andrzejewski T.M."/>
            <person name="Davidsen T.M."/>
            <person name="Wayne K.J."/>
            <person name="Tettelin H."/>
            <person name="Glass J.I."/>
            <person name="Rusch D."/>
            <person name="Podicherti R."/>
            <person name="Tsui H.-C.T."/>
            <person name="Winkler M.E."/>
        </authorList>
    </citation>
    <scope>NUCLEOTIDE SEQUENCE</scope>
</reference>
<sequence>MISEKFNYIINNFDPKDNNQLSDLKHLFNKYPYSQTISAYYLKSIKSQGVNNFSRILSRAAILSFDRANLKNWMTTETFLDNKKEINKDLEDKFTFLDWFDKISNESDSKIDEKLNLIETFIDKKSNLIIKEKDSEYKFKPKEHDKNDPELITETLAKILTNQKKYKKAIKAYKILSLKYPKKSSFFADHIKKIKRLEKK</sequence>
<dbReference type="EMBL" id="UINC01001560">
    <property type="protein sequence ID" value="SUZ83641.1"/>
    <property type="molecule type" value="Genomic_DNA"/>
</dbReference>
<evidence type="ECO:0000313" key="1">
    <source>
        <dbReference type="EMBL" id="SUZ83641.1"/>
    </source>
</evidence>
<protein>
    <recommendedName>
        <fullName evidence="2">Tetratricopeptide repeat protein</fullName>
    </recommendedName>
</protein>
<gene>
    <name evidence="1" type="ORF">METZ01_LOCUS36495</name>
</gene>
<dbReference type="AlphaFoldDB" id="A0A381QW49"/>
<name>A0A381QW49_9ZZZZ</name>